<organism evidence="1 2">
    <name type="scientific">Melastoma candidum</name>
    <dbReference type="NCBI Taxonomy" id="119954"/>
    <lineage>
        <taxon>Eukaryota</taxon>
        <taxon>Viridiplantae</taxon>
        <taxon>Streptophyta</taxon>
        <taxon>Embryophyta</taxon>
        <taxon>Tracheophyta</taxon>
        <taxon>Spermatophyta</taxon>
        <taxon>Magnoliopsida</taxon>
        <taxon>eudicotyledons</taxon>
        <taxon>Gunneridae</taxon>
        <taxon>Pentapetalae</taxon>
        <taxon>rosids</taxon>
        <taxon>malvids</taxon>
        <taxon>Myrtales</taxon>
        <taxon>Melastomataceae</taxon>
        <taxon>Melastomatoideae</taxon>
        <taxon>Melastomateae</taxon>
        <taxon>Melastoma</taxon>
    </lineage>
</organism>
<reference evidence="2" key="1">
    <citation type="journal article" date="2023" name="Front. Plant Sci.">
        <title>Chromosomal-level genome assembly of Melastoma candidum provides insights into trichome evolution.</title>
        <authorList>
            <person name="Zhong Y."/>
            <person name="Wu W."/>
            <person name="Sun C."/>
            <person name="Zou P."/>
            <person name="Liu Y."/>
            <person name="Dai S."/>
            <person name="Zhou R."/>
        </authorList>
    </citation>
    <scope>NUCLEOTIDE SEQUENCE [LARGE SCALE GENOMIC DNA]</scope>
</reference>
<protein>
    <submittedName>
        <fullName evidence="1">Uncharacterized protein</fullName>
    </submittedName>
</protein>
<proteinExistence type="predicted"/>
<dbReference type="Proteomes" id="UP001057402">
    <property type="component" value="Chromosome 1"/>
</dbReference>
<sequence>MAVAFFFLPLPSLMSSSTTRTSVRPVSYVDDNRFAFRLNAARNQVPLVLGRASNDSTKARLENSDNSSINGYARKKIEVLIAASLIVGQIAPVMPSWDFASVAPANAVLYSPDTNIPRTGELALRRAIPANTNMKAIQDSLEEISYLLRIPQRKPYGTMEGNVKKALKIAKDGKDAILASIPPDLREEGSVLYASMTEGKGGLQELLKWINEKDPDKVSLGLASALDTVAQLELLQAPGLSFLLPQQYQKYPRLTGRAVVELMIEKGDGTAFSPEARGEPRKTVAMQMVIDGYSAPLTAGNFTKMVIDGAYDGTKLTCVNQAILSDNGAGKNLGYKVPLEIMPSGQFEPLYRTALSVQDGELPVLPLSVYGAVAMAHSEDSDEYSSPYQFFFYLYDKRNSGLGGISFDEGQFSVFGYTTAGKELLSQIKTGDIIQSAKIVEGKDRLVVPSES</sequence>
<comment type="caution">
    <text evidence="1">The sequence shown here is derived from an EMBL/GenBank/DDBJ whole genome shotgun (WGS) entry which is preliminary data.</text>
</comment>
<keyword evidence="2" id="KW-1185">Reference proteome</keyword>
<dbReference type="EMBL" id="CM042880">
    <property type="protein sequence ID" value="KAI4388154.1"/>
    <property type="molecule type" value="Genomic_DNA"/>
</dbReference>
<name>A0ACB9SAF5_9MYRT</name>
<gene>
    <name evidence="1" type="ORF">MLD38_000510</name>
</gene>
<evidence type="ECO:0000313" key="1">
    <source>
        <dbReference type="EMBL" id="KAI4388154.1"/>
    </source>
</evidence>
<accession>A0ACB9SAF5</accession>
<evidence type="ECO:0000313" key="2">
    <source>
        <dbReference type="Proteomes" id="UP001057402"/>
    </source>
</evidence>